<sequence length="172" mass="16637">MSLKSFVTKYIHIPHRKQKKDNERSNPDSIKPAISSIPTTPSTFRRSSMSQEDLTRTSRDKTYDASATDGGSYPVGNIYGGSSVQGAGHDAGHRDRGHWGWTGVEDGMGGGAICEVGGGHMGSSSAGGGDHGGSGGGGDHGGDSGGGSGGDSGGGGGGGGGGDGGGGGGGGE</sequence>
<accession>A0A8K0S4S1</accession>
<keyword evidence="3" id="KW-1185">Reference proteome</keyword>
<proteinExistence type="predicted"/>
<dbReference type="EMBL" id="JAGPXF010000003">
    <property type="protein sequence ID" value="KAH7251869.1"/>
    <property type="molecule type" value="Genomic_DNA"/>
</dbReference>
<feature type="compositionally biased region" description="Basic and acidic residues" evidence="1">
    <location>
        <begin position="53"/>
        <end position="63"/>
    </location>
</feature>
<evidence type="ECO:0000313" key="2">
    <source>
        <dbReference type="EMBL" id="KAH7251869.1"/>
    </source>
</evidence>
<feature type="region of interest" description="Disordered" evidence="1">
    <location>
        <begin position="12"/>
        <end position="172"/>
    </location>
</feature>
<feature type="compositionally biased region" description="Gly residues" evidence="1">
    <location>
        <begin position="106"/>
        <end position="172"/>
    </location>
</feature>
<gene>
    <name evidence="2" type="ORF">BKA59DRAFT_140946</name>
</gene>
<name>A0A8K0S4S1_9HYPO</name>
<evidence type="ECO:0000256" key="1">
    <source>
        <dbReference type="SAM" id="MobiDB-lite"/>
    </source>
</evidence>
<comment type="caution">
    <text evidence="2">The sequence shown here is derived from an EMBL/GenBank/DDBJ whole genome shotgun (WGS) entry which is preliminary data.</text>
</comment>
<evidence type="ECO:0000313" key="3">
    <source>
        <dbReference type="Proteomes" id="UP000813427"/>
    </source>
</evidence>
<organism evidence="2 3">
    <name type="scientific">Fusarium tricinctum</name>
    <dbReference type="NCBI Taxonomy" id="61284"/>
    <lineage>
        <taxon>Eukaryota</taxon>
        <taxon>Fungi</taxon>
        <taxon>Dikarya</taxon>
        <taxon>Ascomycota</taxon>
        <taxon>Pezizomycotina</taxon>
        <taxon>Sordariomycetes</taxon>
        <taxon>Hypocreomycetidae</taxon>
        <taxon>Hypocreales</taxon>
        <taxon>Nectriaceae</taxon>
        <taxon>Fusarium</taxon>
        <taxon>Fusarium tricinctum species complex</taxon>
    </lineage>
</organism>
<feature type="compositionally biased region" description="Polar residues" evidence="1">
    <location>
        <begin position="36"/>
        <end position="52"/>
    </location>
</feature>
<protein>
    <submittedName>
        <fullName evidence="2">Uncharacterized protein</fullName>
    </submittedName>
</protein>
<dbReference type="AlphaFoldDB" id="A0A8K0S4S1"/>
<dbReference type="OrthoDB" id="5099148at2759"/>
<dbReference type="Proteomes" id="UP000813427">
    <property type="component" value="Unassembled WGS sequence"/>
</dbReference>
<reference evidence="2" key="1">
    <citation type="journal article" date="2021" name="Nat. Commun.">
        <title>Genetic determinants of endophytism in the Arabidopsis root mycobiome.</title>
        <authorList>
            <person name="Mesny F."/>
            <person name="Miyauchi S."/>
            <person name="Thiergart T."/>
            <person name="Pickel B."/>
            <person name="Atanasova L."/>
            <person name="Karlsson M."/>
            <person name="Huettel B."/>
            <person name="Barry K.W."/>
            <person name="Haridas S."/>
            <person name="Chen C."/>
            <person name="Bauer D."/>
            <person name="Andreopoulos W."/>
            <person name="Pangilinan J."/>
            <person name="LaButti K."/>
            <person name="Riley R."/>
            <person name="Lipzen A."/>
            <person name="Clum A."/>
            <person name="Drula E."/>
            <person name="Henrissat B."/>
            <person name="Kohler A."/>
            <person name="Grigoriev I.V."/>
            <person name="Martin F.M."/>
            <person name="Hacquard S."/>
        </authorList>
    </citation>
    <scope>NUCLEOTIDE SEQUENCE</scope>
    <source>
        <strain evidence="2">MPI-SDFR-AT-0068</strain>
    </source>
</reference>